<feature type="chain" id="PRO_5047379384" description="IPTL-CTERM protein sorting domain-containing protein" evidence="2">
    <location>
        <begin position="30"/>
        <end position="991"/>
    </location>
</feature>
<feature type="signal peptide" evidence="2">
    <location>
        <begin position="1"/>
        <end position="29"/>
    </location>
</feature>
<dbReference type="RefSeq" id="WP_354448462.1">
    <property type="nucleotide sequence ID" value="NZ_JBEPSH010000012.1"/>
</dbReference>
<dbReference type="Gene3D" id="2.60.40.10">
    <property type="entry name" value="Immunoglobulins"/>
    <property type="match status" value="1"/>
</dbReference>
<feature type="transmembrane region" description="Helical" evidence="1">
    <location>
        <begin position="967"/>
        <end position="984"/>
    </location>
</feature>
<dbReference type="InterPro" id="IPR026442">
    <property type="entry name" value="IPTL_CTERM"/>
</dbReference>
<evidence type="ECO:0000256" key="2">
    <source>
        <dbReference type="SAM" id="SignalP"/>
    </source>
</evidence>
<keyword evidence="1" id="KW-0472">Membrane</keyword>
<keyword evidence="2" id="KW-0732">Signal</keyword>
<accession>A0ABV2QFV8</accession>
<gene>
    <name evidence="4" type="ORF">ABIE13_005058</name>
</gene>
<name>A0ABV2QFV8_9BURK</name>
<keyword evidence="1" id="KW-1133">Transmembrane helix</keyword>
<dbReference type="NCBIfam" id="TIGR04174">
    <property type="entry name" value="IPTL_CTERM"/>
    <property type="match status" value="1"/>
</dbReference>
<organism evidence="4 5">
    <name type="scientific">Ottowia thiooxydans</name>
    <dbReference type="NCBI Taxonomy" id="219182"/>
    <lineage>
        <taxon>Bacteria</taxon>
        <taxon>Pseudomonadati</taxon>
        <taxon>Pseudomonadota</taxon>
        <taxon>Betaproteobacteria</taxon>
        <taxon>Burkholderiales</taxon>
        <taxon>Comamonadaceae</taxon>
        <taxon>Ottowia</taxon>
    </lineage>
</organism>
<keyword evidence="5" id="KW-1185">Reference proteome</keyword>
<dbReference type="InterPro" id="IPR013783">
    <property type="entry name" value="Ig-like_fold"/>
</dbReference>
<protein>
    <recommendedName>
        <fullName evidence="3">IPTL-CTERM protein sorting domain-containing protein</fullName>
    </recommendedName>
</protein>
<feature type="domain" description="IPTL-CTERM protein sorting" evidence="3">
    <location>
        <begin position="959"/>
        <end position="986"/>
    </location>
</feature>
<evidence type="ECO:0000313" key="4">
    <source>
        <dbReference type="EMBL" id="MET4579921.1"/>
    </source>
</evidence>
<sequence length="991" mass="98060">MRVSLPFACTYRTWFTAALLSLSATIVTATPVTRIQGKQGSAVWTTSTTAPATATVSTELLSFTTGTGASAVTYSTGLDNGMLVPGSFTPANFQAFVPLATGLTANASTLTAWANGMVVQTPYPNLTWFLSDGTQGLELGTAIFNAPSQSLNFPITIPSSASLSVPAILTTQVGDPGTTDTYYFVNSSNVMIGTPISVSYGSVASVGNLSWKFFTATGGTSAQPPGLRPLRMQSYTLADFGLNASTVGSAAAFRQVLSGQSDLAFVAYNRDLLAIKAPDLSIDLTNLPTAIVLGASYSGSFACTNIGANSATVGTSCTLSGLPAGLSVGACTISGAGAWSAGNSIPVGSTVTCPVAGIPTAAGTTTATGSTNGSSTTVVGGTPVVTADSDMSNNTATKEFAVLAVDMQVSDVDLPAGVEGAPYSGSFVCTNAGNMAAANATCISSSLPSWTTVLCTPPQPVNPLAVGQSMACSVTGTPPTGSNGTTPVTITAGSNGPEANPVNNTASGNIVIAGVPDMRFASLNLPAATVGAPYSGSFTCTNSGTAAAPAATCTPSGVPSWATVMCTPPMPVSSLAVNGSIACTVTGTPTVNDRGTSAVTVTAGPNNPDSNPNNNTGAGSIVVTGVPDMQFTSVNLPATTVGVAYSGSFVCTNGGTEPASAATCAPTGLPSWLTTTCTPTTPVASLEINATISCNVTGTPTVNDKGTSDVTITAGPNSPDANPNNNTGTGSIVVSGEPDMQVTQVELPAATVGTAYSGSFVCTNAGTEAAAAATCSPAGLPAWTTVTCTPPPPVSSLGINEAISCTVTGTPATGDKGTSTVTITAGTSTTESNPDNNTGTGSIVVTGEPHVVIDLSGMPPNGTVNQTYNGSFTCENRGTADADAAPCTVAGLPNGLTIGACTISPSGAPWTSPGNIPEAQTVTCPVSGSPTAPGRSELIGTGGTSTDTGTITVVAAFVAPVPTMSEWALMLMTSLLAGLGLVGARRMQRRG</sequence>
<evidence type="ECO:0000256" key="1">
    <source>
        <dbReference type="SAM" id="Phobius"/>
    </source>
</evidence>
<dbReference type="Proteomes" id="UP001549320">
    <property type="component" value="Unassembled WGS sequence"/>
</dbReference>
<keyword evidence="1" id="KW-0812">Transmembrane</keyword>
<dbReference type="Pfam" id="PF18203">
    <property type="entry name" value="IPTL-CTERM"/>
    <property type="match status" value="1"/>
</dbReference>
<evidence type="ECO:0000313" key="5">
    <source>
        <dbReference type="Proteomes" id="UP001549320"/>
    </source>
</evidence>
<evidence type="ECO:0000259" key="3">
    <source>
        <dbReference type="Pfam" id="PF18203"/>
    </source>
</evidence>
<comment type="caution">
    <text evidence="4">The sequence shown here is derived from an EMBL/GenBank/DDBJ whole genome shotgun (WGS) entry which is preliminary data.</text>
</comment>
<dbReference type="EMBL" id="JBEPSH010000012">
    <property type="protein sequence ID" value="MET4579921.1"/>
    <property type="molecule type" value="Genomic_DNA"/>
</dbReference>
<reference evidence="4 5" key="1">
    <citation type="submission" date="2024-06" db="EMBL/GenBank/DDBJ databases">
        <title>Sorghum-associated microbial communities from plants grown in Nebraska, USA.</title>
        <authorList>
            <person name="Schachtman D."/>
        </authorList>
    </citation>
    <scope>NUCLEOTIDE SEQUENCE [LARGE SCALE GENOMIC DNA]</scope>
    <source>
        <strain evidence="4 5">2709</strain>
    </source>
</reference>
<proteinExistence type="predicted"/>